<protein>
    <submittedName>
        <fullName evidence="2">Spore coat protein CotJB</fullName>
    </submittedName>
</protein>
<keyword evidence="3" id="KW-1185">Reference proteome</keyword>
<dbReference type="GeneID" id="83015786"/>
<sequence length="81" mass="9729">MNKNELLRELQELDFAIQEAVLFLDTHPRSEVALSYYRYVTGLRRKAAEEYNRVCGPLTSRDSRGRRWDWVNSPWPWEREG</sequence>
<dbReference type="Proteomes" id="UP000284178">
    <property type="component" value="Unassembled WGS sequence"/>
</dbReference>
<dbReference type="InterPro" id="IPR024207">
    <property type="entry name" value="CotJB_dom"/>
</dbReference>
<organism evidence="2 3">
    <name type="scientific">Holdemania filiformis</name>
    <dbReference type="NCBI Taxonomy" id="61171"/>
    <lineage>
        <taxon>Bacteria</taxon>
        <taxon>Bacillati</taxon>
        <taxon>Bacillota</taxon>
        <taxon>Erysipelotrichia</taxon>
        <taxon>Erysipelotrichales</taxon>
        <taxon>Erysipelotrichaceae</taxon>
        <taxon>Holdemania</taxon>
    </lineage>
</organism>
<evidence type="ECO:0000313" key="2">
    <source>
        <dbReference type="EMBL" id="RGR73387.1"/>
    </source>
</evidence>
<keyword evidence="2" id="KW-0167">Capsid protein</keyword>
<comment type="caution">
    <text evidence="2">The sequence shown here is derived from an EMBL/GenBank/DDBJ whole genome shotgun (WGS) entry which is preliminary data.</text>
</comment>
<dbReference type="EMBL" id="QRUP01000012">
    <property type="protein sequence ID" value="RGR73387.1"/>
    <property type="molecule type" value="Genomic_DNA"/>
</dbReference>
<accession>A0A412FZ18</accession>
<feature type="domain" description="Protein CotJB" evidence="1">
    <location>
        <begin position="5"/>
        <end position="78"/>
    </location>
</feature>
<gene>
    <name evidence="2" type="ORF">DWY25_10295</name>
</gene>
<dbReference type="Pfam" id="PF12652">
    <property type="entry name" value="CotJB"/>
    <property type="match status" value="1"/>
</dbReference>
<dbReference type="RefSeq" id="WP_006059387.1">
    <property type="nucleotide sequence ID" value="NZ_CABJCV010000012.1"/>
</dbReference>
<reference evidence="2 3" key="1">
    <citation type="submission" date="2018-08" db="EMBL/GenBank/DDBJ databases">
        <title>A genome reference for cultivated species of the human gut microbiota.</title>
        <authorList>
            <person name="Zou Y."/>
            <person name="Xue W."/>
            <person name="Luo G."/>
        </authorList>
    </citation>
    <scope>NUCLEOTIDE SEQUENCE [LARGE SCALE GENOMIC DNA]</scope>
    <source>
        <strain evidence="2 3">AF24-29</strain>
    </source>
</reference>
<evidence type="ECO:0000259" key="1">
    <source>
        <dbReference type="Pfam" id="PF12652"/>
    </source>
</evidence>
<evidence type="ECO:0000313" key="3">
    <source>
        <dbReference type="Proteomes" id="UP000284178"/>
    </source>
</evidence>
<dbReference type="AlphaFoldDB" id="A0A412FZ18"/>
<keyword evidence="2" id="KW-0946">Virion</keyword>
<proteinExistence type="predicted"/>
<name>A0A412FZ18_9FIRM</name>